<evidence type="ECO:0000313" key="6">
    <source>
        <dbReference type="EMBL" id="KAG6453093.1"/>
    </source>
</evidence>
<dbReference type="PANTHER" id="PTHR11461:SF342">
    <property type="entry name" value="SERINE PROTEASE INHIBITOR 28DC"/>
    <property type="match status" value="1"/>
</dbReference>
<dbReference type="EMBL" id="JH668436">
    <property type="protein sequence ID" value="KAG6453094.1"/>
    <property type="molecule type" value="Genomic_DNA"/>
</dbReference>
<dbReference type="PANTHER" id="PTHR11461">
    <property type="entry name" value="SERINE PROTEASE INHIBITOR, SERPIN"/>
    <property type="match status" value="1"/>
</dbReference>
<feature type="domain" description="Serpin" evidence="5">
    <location>
        <begin position="54"/>
        <end position="446"/>
    </location>
</feature>
<keyword evidence="7" id="KW-1185">Reference proteome</keyword>
<accession>A0A922CPI9</accession>
<dbReference type="GO" id="GO:0005615">
    <property type="term" value="C:extracellular space"/>
    <property type="evidence" value="ECO:0007669"/>
    <property type="project" value="InterPro"/>
</dbReference>
<dbReference type="GO" id="GO:0004867">
    <property type="term" value="F:serine-type endopeptidase inhibitor activity"/>
    <property type="evidence" value="ECO:0007669"/>
    <property type="project" value="UniProtKB-KW"/>
</dbReference>
<dbReference type="InterPro" id="IPR036186">
    <property type="entry name" value="Serpin_sf"/>
</dbReference>
<evidence type="ECO:0000256" key="1">
    <source>
        <dbReference type="ARBA" id="ARBA00022690"/>
    </source>
</evidence>
<dbReference type="EMBL" id="JH668436">
    <property type="protein sequence ID" value="KAG6453093.1"/>
    <property type="molecule type" value="Genomic_DNA"/>
</dbReference>
<comment type="caution">
    <text evidence="6">The sequence shown here is derived from an EMBL/GenBank/DDBJ whole genome shotgun (WGS) entry which is preliminary data.</text>
</comment>
<dbReference type="OrthoDB" id="9518664at2759"/>
<dbReference type="InterPro" id="IPR023796">
    <property type="entry name" value="Serpin_dom"/>
</dbReference>
<reference evidence="6" key="2">
    <citation type="submission" date="2020-12" db="EMBL/GenBank/DDBJ databases">
        <authorList>
            <person name="Kanost M."/>
        </authorList>
    </citation>
    <scope>NUCLEOTIDE SEQUENCE</scope>
</reference>
<keyword evidence="4" id="KW-0732">Signal</keyword>
<dbReference type="InterPro" id="IPR042185">
    <property type="entry name" value="Serpin_sf_2"/>
</dbReference>
<evidence type="ECO:0000313" key="7">
    <source>
        <dbReference type="Proteomes" id="UP000791440"/>
    </source>
</evidence>
<proteinExistence type="inferred from homology"/>
<reference evidence="6" key="1">
    <citation type="journal article" date="2016" name="Insect Biochem. Mol. Biol.">
        <title>Multifaceted biological insights from a draft genome sequence of the tobacco hornworm moth, Manduca sexta.</title>
        <authorList>
            <person name="Kanost M.R."/>
            <person name="Arrese E.L."/>
            <person name="Cao X."/>
            <person name="Chen Y.R."/>
            <person name="Chellapilla S."/>
            <person name="Goldsmith M.R."/>
            <person name="Grosse-Wilde E."/>
            <person name="Heckel D.G."/>
            <person name="Herndon N."/>
            <person name="Jiang H."/>
            <person name="Papanicolaou A."/>
            <person name="Qu J."/>
            <person name="Soulages J.L."/>
            <person name="Vogel H."/>
            <person name="Walters J."/>
            <person name="Waterhouse R.M."/>
            <person name="Ahn S.J."/>
            <person name="Almeida F.C."/>
            <person name="An C."/>
            <person name="Aqrawi P."/>
            <person name="Bretschneider A."/>
            <person name="Bryant W.B."/>
            <person name="Bucks S."/>
            <person name="Chao H."/>
            <person name="Chevignon G."/>
            <person name="Christen J.M."/>
            <person name="Clarke D.F."/>
            <person name="Dittmer N.T."/>
            <person name="Ferguson L.C.F."/>
            <person name="Garavelou S."/>
            <person name="Gordon K.H.J."/>
            <person name="Gunaratna R.T."/>
            <person name="Han Y."/>
            <person name="Hauser F."/>
            <person name="He Y."/>
            <person name="Heidel-Fischer H."/>
            <person name="Hirsh A."/>
            <person name="Hu Y."/>
            <person name="Jiang H."/>
            <person name="Kalra D."/>
            <person name="Klinner C."/>
            <person name="Konig C."/>
            <person name="Kovar C."/>
            <person name="Kroll A.R."/>
            <person name="Kuwar S.S."/>
            <person name="Lee S.L."/>
            <person name="Lehman R."/>
            <person name="Li K."/>
            <person name="Li Z."/>
            <person name="Liang H."/>
            <person name="Lovelace S."/>
            <person name="Lu Z."/>
            <person name="Mansfield J.H."/>
            <person name="McCulloch K.J."/>
            <person name="Mathew T."/>
            <person name="Morton B."/>
            <person name="Muzny D.M."/>
            <person name="Neunemann D."/>
            <person name="Ongeri F."/>
            <person name="Pauchet Y."/>
            <person name="Pu L.L."/>
            <person name="Pyrousis I."/>
            <person name="Rao X.J."/>
            <person name="Redding A."/>
            <person name="Roesel C."/>
            <person name="Sanchez-Gracia A."/>
            <person name="Schaack S."/>
            <person name="Shukla A."/>
            <person name="Tetreau G."/>
            <person name="Wang Y."/>
            <person name="Xiong G.H."/>
            <person name="Traut W."/>
            <person name="Walsh T.K."/>
            <person name="Worley K.C."/>
            <person name="Wu D."/>
            <person name="Wu W."/>
            <person name="Wu Y.Q."/>
            <person name="Zhang X."/>
            <person name="Zou Z."/>
            <person name="Zucker H."/>
            <person name="Briscoe A.D."/>
            <person name="Burmester T."/>
            <person name="Clem R.J."/>
            <person name="Feyereisen R."/>
            <person name="Grimmelikhuijzen C.J.P."/>
            <person name="Hamodrakas S.J."/>
            <person name="Hansson B.S."/>
            <person name="Huguet E."/>
            <person name="Jermiin L.S."/>
            <person name="Lan Q."/>
            <person name="Lehman H.K."/>
            <person name="Lorenzen M."/>
            <person name="Merzendorfer H."/>
            <person name="Michalopoulos I."/>
            <person name="Morton D.B."/>
            <person name="Muthukrishnan S."/>
            <person name="Oakeshott J.G."/>
            <person name="Palmer W."/>
            <person name="Park Y."/>
            <person name="Passarelli A.L."/>
            <person name="Rozas J."/>
            <person name="Schwartz L.M."/>
            <person name="Smith W."/>
            <person name="Southgate A."/>
            <person name="Vilcinskas A."/>
            <person name="Vogt R."/>
            <person name="Wang P."/>
            <person name="Werren J."/>
            <person name="Yu X.Q."/>
            <person name="Zhou J.J."/>
            <person name="Brown S.J."/>
            <person name="Scherer S.E."/>
            <person name="Richards S."/>
            <person name="Blissard G.W."/>
        </authorList>
    </citation>
    <scope>NUCLEOTIDE SEQUENCE</scope>
</reference>
<sequence>MASKMKLLILAKCYFIIFSLRHAEAIDDENKISSSPSGIEDEQYLPIAVNEFGYQFTVKMMEQNTDDNVVISPTSVAGLLAMTLLGSVGNTYQELATTLGFSQDIFTNRRNHEQFGNLLQNLNSHVETSKTLYADAIFVDAQTQLRDVFRDYLDQVYRGEALSVDFRQKEEVKQMINEWVKSHTQGKIENFLKQTLPETTKAVLLSALYFSGQWEHPFIADYTMKMPFKKRNNTMLVDLMLNLGDFNYISSEKEGVHMIALPYNDSETTLYALKPRIPKKQHLLEVLQRLDYKKINDLIKQMMPKKAVIRFPKMDLQHSLKLEETLKDMGIKSMFSPIDANFALMVNSNTINKTEDELISKKNSDQINETGFVEMLNNLPNPGVYVDSIIHDVKLTINEYGTEAVAATSGILARSAEQFYADSPFYMFIRNEKTKLVTFSAAIFDPTK</sequence>
<keyword evidence="2" id="KW-0722">Serine protease inhibitor</keyword>
<evidence type="ECO:0000256" key="2">
    <source>
        <dbReference type="ARBA" id="ARBA00022900"/>
    </source>
</evidence>
<dbReference type="InterPro" id="IPR000215">
    <property type="entry name" value="Serpin_fam"/>
</dbReference>
<organism evidence="6 7">
    <name type="scientific">Manduca sexta</name>
    <name type="common">Tobacco hawkmoth</name>
    <name type="synonym">Tobacco hornworm</name>
    <dbReference type="NCBI Taxonomy" id="7130"/>
    <lineage>
        <taxon>Eukaryota</taxon>
        <taxon>Metazoa</taxon>
        <taxon>Ecdysozoa</taxon>
        <taxon>Arthropoda</taxon>
        <taxon>Hexapoda</taxon>
        <taxon>Insecta</taxon>
        <taxon>Pterygota</taxon>
        <taxon>Neoptera</taxon>
        <taxon>Endopterygota</taxon>
        <taxon>Lepidoptera</taxon>
        <taxon>Glossata</taxon>
        <taxon>Ditrysia</taxon>
        <taxon>Bombycoidea</taxon>
        <taxon>Sphingidae</taxon>
        <taxon>Sphinginae</taxon>
        <taxon>Sphingini</taxon>
        <taxon>Manduca</taxon>
    </lineage>
</organism>
<evidence type="ECO:0000259" key="5">
    <source>
        <dbReference type="SMART" id="SM00093"/>
    </source>
</evidence>
<dbReference type="Pfam" id="PF00079">
    <property type="entry name" value="Serpin"/>
    <property type="match status" value="1"/>
</dbReference>
<dbReference type="EMBL" id="JH668436">
    <property type="protein sequence ID" value="KAG6453092.1"/>
    <property type="molecule type" value="Genomic_DNA"/>
</dbReference>
<dbReference type="InterPro" id="IPR042178">
    <property type="entry name" value="Serpin_sf_1"/>
</dbReference>
<dbReference type="AlphaFoldDB" id="A0A922CPI9"/>
<comment type="similarity">
    <text evidence="3">Belongs to the serpin family.</text>
</comment>
<feature type="chain" id="PRO_5038324659" description="Serpin domain-containing protein" evidence="4">
    <location>
        <begin position="26"/>
        <end position="448"/>
    </location>
</feature>
<protein>
    <recommendedName>
        <fullName evidence="5">Serpin domain-containing protein</fullName>
    </recommendedName>
</protein>
<dbReference type="Gene3D" id="2.30.39.10">
    <property type="entry name" value="Alpha-1-antitrypsin, domain 1"/>
    <property type="match status" value="2"/>
</dbReference>
<dbReference type="EMBL" id="JH668436">
    <property type="protein sequence ID" value="KAG6453091.1"/>
    <property type="molecule type" value="Genomic_DNA"/>
</dbReference>
<dbReference type="SUPFAM" id="SSF56574">
    <property type="entry name" value="Serpins"/>
    <property type="match status" value="1"/>
</dbReference>
<evidence type="ECO:0000256" key="3">
    <source>
        <dbReference type="RuleBase" id="RU000411"/>
    </source>
</evidence>
<dbReference type="Gene3D" id="3.30.497.10">
    <property type="entry name" value="Antithrombin, subunit I, domain 2"/>
    <property type="match status" value="2"/>
</dbReference>
<dbReference type="Proteomes" id="UP000791440">
    <property type="component" value="Unassembled WGS sequence"/>
</dbReference>
<keyword evidence="1" id="KW-0646">Protease inhibitor</keyword>
<feature type="signal peptide" evidence="4">
    <location>
        <begin position="1"/>
        <end position="25"/>
    </location>
</feature>
<dbReference type="InterPro" id="IPR023795">
    <property type="entry name" value="Serpin_CS"/>
</dbReference>
<dbReference type="CDD" id="cd00172">
    <property type="entry name" value="serpin"/>
    <property type="match status" value="1"/>
</dbReference>
<evidence type="ECO:0000256" key="4">
    <source>
        <dbReference type="SAM" id="SignalP"/>
    </source>
</evidence>
<dbReference type="SMART" id="SM00093">
    <property type="entry name" value="SERPIN"/>
    <property type="match status" value="1"/>
</dbReference>
<name>A0A922CPI9_MANSE</name>
<dbReference type="EMBL" id="JH668436">
    <property type="protein sequence ID" value="KAG6453090.1"/>
    <property type="molecule type" value="Genomic_DNA"/>
</dbReference>
<dbReference type="PROSITE" id="PS00284">
    <property type="entry name" value="SERPIN"/>
    <property type="match status" value="1"/>
</dbReference>
<gene>
    <name evidence="6" type="ORF">O3G_MSEX007968</name>
</gene>